<accession>A0ACC0KQE3</accession>
<protein>
    <submittedName>
        <fullName evidence="1">Uncharacterized protein</fullName>
    </submittedName>
</protein>
<dbReference type="EMBL" id="CM046118">
    <property type="protein sequence ID" value="KAI8438753.1"/>
    <property type="molecule type" value="Genomic_DNA"/>
</dbReference>
<dbReference type="Proteomes" id="UP001064048">
    <property type="component" value="Chromosome 18"/>
</dbReference>
<evidence type="ECO:0000313" key="1">
    <source>
        <dbReference type="EMBL" id="KAI8438753.1"/>
    </source>
</evidence>
<comment type="caution">
    <text evidence="1">The sequence shown here is derived from an EMBL/GenBank/DDBJ whole genome shotgun (WGS) entry which is preliminary data.</text>
</comment>
<sequence>MDNLSHLPILRDDQNDICSTLLCLGQDSLARASYAISDSGTDRATSSSRGADVVDLDTKLPRSNDHNAKIKTYIINISAVGCLLLDIGLLHGRPVVSVGSSLASQLFVAKVTLFTGPDNTNMEIPTQFFMYTPIETDMSFYGGRQSSPRPLTRDSPAGPARALRVSSVREVPQPQCHISRFSIVIVLDTLSGRSETSAYRYLLHVALHRGVTSCDVTDHCAMKTDTLALTSGQWPNQPVKFAKHLWMQDAIFCIRAKKTFDRNFLKLKLND</sequence>
<evidence type="ECO:0000313" key="2">
    <source>
        <dbReference type="Proteomes" id="UP001064048"/>
    </source>
</evidence>
<proteinExistence type="predicted"/>
<keyword evidence="2" id="KW-1185">Reference proteome</keyword>
<reference evidence="1 2" key="1">
    <citation type="journal article" date="2022" name="Genome Biol. Evol.">
        <title>The Spruce Budworm Genome: Reconstructing the Evolutionary History of Antifreeze Proteins.</title>
        <authorList>
            <person name="Beliveau C."/>
            <person name="Gagne P."/>
            <person name="Picq S."/>
            <person name="Vernygora O."/>
            <person name="Keeling C.I."/>
            <person name="Pinkney K."/>
            <person name="Doucet D."/>
            <person name="Wen F."/>
            <person name="Johnston J.S."/>
            <person name="Maaroufi H."/>
            <person name="Boyle B."/>
            <person name="Laroche J."/>
            <person name="Dewar K."/>
            <person name="Juretic N."/>
            <person name="Blackburn G."/>
            <person name="Nisole A."/>
            <person name="Brunet B."/>
            <person name="Brandao M."/>
            <person name="Lumley L."/>
            <person name="Duan J."/>
            <person name="Quan G."/>
            <person name="Lucarotti C.J."/>
            <person name="Roe A.D."/>
            <person name="Sperling F.A.H."/>
            <person name="Levesque R.C."/>
            <person name="Cusson M."/>
        </authorList>
    </citation>
    <scope>NUCLEOTIDE SEQUENCE [LARGE SCALE GENOMIC DNA]</scope>
    <source>
        <strain evidence="1">Glfc:IPQL:Cfum</strain>
    </source>
</reference>
<gene>
    <name evidence="1" type="ORF">MSG28_011157</name>
</gene>
<organism evidence="1 2">
    <name type="scientific">Choristoneura fumiferana</name>
    <name type="common">Spruce budworm moth</name>
    <name type="synonym">Archips fumiferana</name>
    <dbReference type="NCBI Taxonomy" id="7141"/>
    <lineage>
        <taxon>Eukaryota</taxon>
        <taxon>Metazoa</taxon>
        <taxon>Ecdysozoa</taxon>
        <taxon>Arthropoda</taxon>
        <taxon>Hexapoda</taxon>
        <taxon>Insecta</taxon>
        <taxon>Pterygota</taxon>
        <taxon>Neoptera</taxon>
        <taxon>Endopterygota</taxon>
        <taxon>Lepidoptera</taxon>
        <taxon>Glossata</taxon>
        <taxon>Ditrysia</taxon>
        <taxon>Tortricoidea</taxon>
        <taxon>Tortricidae</taxon>
        <taxon>Tortricinae</taxon>
        <taxon>Choristoneura</taxon>
    </lineage>
</organism>
<name>A0ACC0KQE3_CHOFU</name>